<keyword evidence="2" id="KW-1185">Reference proteome</keyword>
<dbReference type="EMBL" id="QTSX02004264">
    <property type="protein sequence ID" value="KAJ9067223.1"/>
    <property type="molecule type" value="Genomic_DNA"/>
</dbReference>
<name>A0ACC2SXU8_9FUNG</name>
<organism evidence="1 2">
    <name type="scientific">Entomophthora muscae</name>
    <dbReference type="NCBI Taxonomy" id="34485"/>
    <lineage>
        <taxon>Eukaryota</taxon>
        <taxon>Fungi</taxon>
        <taxon>Fungi incertae sedis</taxon>
        <taxon>Zoopagomycota</taxon>
        <taxon>Entomophthoromycotina</taxon>
        <taxon>Entomophthoromycetes</taxon>
        <taxon>Entomophthorales</taxon>
        <taxon>Entomophthoraceae</taxon>
        <taxon>Entomophthora</taxon>
    </lineage>
</organism>
<proteinExistence type="predicted"/>
<reference evidence="1" key="1">
    <citation type="submission" date="2022-04" db="EMBL/GenBank/DDBJ databases">
        <title>Genome of the entomopathogenic fungus Entomophthora muscae.</title>
        <authorList>
            <person name="Elya C."/>
            <person name="Lovett B.R."/>
            <person name="Lee E."/>
            <person name="Macias A.M."/>
            <person name="Hajek A.E."/>
            <person name="De Bivort B.L."/>
            <person name="Kasson M.T."/>
            <person name="De Fine Licht H.H."/>
            <person name="Stajich J.E."/>
        </authorList>
    </citation>
    <scope>NUCLEOTIDE SEQUENCE</scope>
    <source>
        <strain evidence="1">Berkeley</strain>
    </source>
</reference>
<accession>A0ACC2SXU8</accession>
<comment type="caution">
    <text evidence="1">The sequence shown here is derived from an EMBL/GenBank/DDBJ whole genome shotgun (WGS) entry which is preliminary data.</text>
</comment>
<dbReference type="Proteomes" id="UP001165960">
    <property type="component" value="Unassembled WGS sequence"/>
</dbReference>
<evidence type="ECO:0000313" key="2">
    <source>
        <dbReference type="Proteomes" id="UP001165960"/>
    </source>
</evidence>
<gene>
    <name evidence="1" type="ORF">DSO57_1001860</name>
</gene>
<protein>
    <submittedName>
        <fullName evidence="1">Uncharacterized protein</fullName>
    </submittedName>
</protein>
<evidence type="ECO:0000313" key="1">
    <source>
        <dbReference type="EMBL" id="KAJ9067223.1"/>
    </source>
</evidence>
<sequence length="142" mass="15737">MEQTQQQSTNEPVVRQGCGCPRRSKNRVSGTQAPTQEGDGRGELNSDAALTQLVQGAQTSRVQSINSWVPKLTWKPTKVTTIKTIINKEVDLTLYMFNVVYCQESVPSAMLEKVKPVLDTSYEPYVSDDVKTAGLTRQQSSK</sequence>